<keyword evidence="13" id="KW-0460">Magnesium</keyword>
<dbReference type="Proteomes" id="UP001306508">
    <property type="component" value="Unassembled WGS sequence"/>
</dbReference>
<feature type="compositionally biased region" description="Basic residues" evidence="19">
    <location>
        <begin position="601"/>
        <end position="616"/>
    </location>
</feature>
<dbReference type="EMBL" id="JAWIZZ010000031">
    <property type="protein sequence ID" value="KAK5781674.1"/>
    <property type="molecule type" value="Genomic_DNA"/>
</dbReference>
<sequence>MHGIKSVGSSNFDAEHEEQRISLVRKNQRKNIEGSGSNQRLLLPKFHNDKLLDKIESTIMSSRTTRPSQAIPNKVQDGHGLIATLPVSYLVGRTINDLTLTDLIIVADIEGYLHAVNRSTGETKWSLNSTGFEPLVKIEQQSSVETKETLIVEPFRNGLLYFFHANQGLQRIPASVRQLIDNSPEYMRATLPVDNYGTTVEDEKIFTGSRSSSLYTIDLNSGDIISAFGFGTRNFVKCFPDDGNKYCVHPSNLLTIGKSIYHLQIDSHSSSVFNVTYAEWQPNSLDSHLSNENTIPGDGLLITPFRDKTLLAVDTHMRVAKWISSEFPGIVTTVFDVFMDNYSSEPVLVAHPFHSISDEETEGSKVYLEQIENQSWVAFSITNYPSLVKAAPLSKYVTSDNWRSESIFKNENLFRTSVIGVHVLKEPSYHFSNQYLTRSQTMPLLIDSVAYESKALATKQLNIYPNQEIINDLEEEIKDNREEKYIKSSIALYILRFCYKIFENGLILIVSVLILGVLQRLHLVPPIGAILNIFGIAPVFNNLDNINKVNKEVNTSENGQNSSTDEVTIIEEVTKTANHYVNNLSPDVVVNEELDIITKKKRKRGTRGGKNNKRKGNTLENNEVSDNLKHLVVSNKVLGYGSSGTVVFEGKFQGRPVAVKRMLLDFCDLAEREIELLTESDNHSNIIRYYCSETTEKFLYIALERCNASLQDIIEMKNPKIEISDSLIKTLDPINILFQIASGIAYLHLLKIIHRDIKPQNILLAVSKIIDKNTDIETEKIRILISDFGLCKKLDVDQSSFRTNLNNPAGTTGWRAPELLNGSLVNNDVMSSSTTLNKNDCVQELSNSSTGTFYDTYTKQRLTRAIDIFSLGCVFYYVLSKGEHPFGDKFIRESNIINGYYNLDHLKRTIEYKSVTLEATDLIKRMIDKDPKKRPTTAIVLKHPLFWPISKKLVFLLKFSDRFEIENKDPTNQLLLKLNVVSSKVIKNRDWSSKFDQKFMENLGKYRKYHFERVLDLLRAIRNKYHHFMDLPEDLAKEMGPLPDGFYKYFIRKFPNLLMEVYLFVEENMKEEQVFAEFF</sequence>
<feature type="region of interest" description="Disordered" evidence="19">
    <location>
        <begin position="601"/>
        <end position="621"/>
    </location>
</feature>
<evidence type="ECO:0000256" key="16">
    <source>
        <dbReference type="ARBA" id="ARBA00023180"/>
    </source>
</evidence>
<dbReference type="Gene3D" id="3.30.200.20">
    <property type="entry name" value="Phosphorylase Kinase, domain 1"/>
    <property type="match status" value="1"/>
</dbReference>
<evidence type="ECO:0000256" key="9">
    <source>
        <dbReference type="ARBA" id="ARBA00022741"/>
    </source>
</evidence>
<dbReference type="SUPFAM" id="SSF50998">
    <property type="entry name" value="Quinoprotein alcohol dehydrogenase-like"/>
    <property type="match status" value="1"/>
</dbReference>
<keyword evidence="23" id="KW-1185">Reference proteome</keyword>
<reference evidence="23" key="1">
    <citation type="submission" date="2023-07" db="EMBL/GenBank/DDBJ databases">
        <title>A draft genome of Kazachstania heterogenica Y-27499.</title>
        <authorList>
            <person name="Donic C."/>
            <person name="Kralova J.S."/>
            <person name="Fidel L."/>
            <person name="Ben-Dor S."/>
            <person name="Jung S."/>
        </authorList>
    </citation>
    <scope>NUCLEOTIDE SEQUENCE [LARGE SCALE GENOMIC DNA]</scope>
    <source>
        <strain evidence="23">Y27499</strain>
    </source>
</reference>
<dbReference type="InterPro" id="IPR038357">
    <property type="entry name" value="KEN_sf"/>
</dbReference>
<evidence type="ECO:0000256" key="8">
    <source>
        <dbReference type="ARBA" id="ARBA00022729"/>
    </source>
</evidence>
<dbReference type="CDD" id="cd13982">
    <property type="entry name" value="STKc_IRE1"/>
    <property type="match status" value="1"/>
</dbReference>
<feature type="domain" description="KEN" evidence="21">
    <location>
        <begin position="949"/>
        <end position="1079"/>
    </location>
</feature>
<dbReference type="PROSITE" id="PS00108">
    <property type="entry name" value="PROTEIN_KINASE_ST"/>
    <property type="match status" value="1"/>
</dbReference>
<dbReference type="InterPro" id="IPR010513">
    <property type="entry name" value="KEN_dom"/>
</dbReference>
<dbReference type="AlphaFoldDB" id="A0AAN7WMK0"/>
<feature type="domain" description="Protein kinase" evidence="20">
    <location>
        <begin position="632"/>
        <end position="946"/>
    </location>
</feature>
<evidence type="ECO:0000256" key="13">
    <source>
        <dbReference type="ARBA" id="ARBA00022842"/>
    </source>
</evidence>
<gene>
    <name evidence="22" type="ORF">RI543_000860</name>
</gene>
<evidence type="ECO:0000313" key="22">
    <source>
        <dbReference type="EMBL" id="KAK5781674.1"/>
    </source>
</evidence>
<keyword evidence="9" id="KW-0547">Nucleotide-binding</keyword>
<dbReference type="Gene3D" id="1.10.510.10">
    <property type="entry name" value="Transferase(Phosphotransferase) domain 1"/>
    <property type="match status" value="1"/>
</dbReference>
<protein>
    <recommendedName>
        <fullName evidence="3">non-specific serine/threonine protein kinase</fullName>
        <ecNumber evidence="3">2.7.11.1</ecNumber>
    </recommendedName>
</protein>
<keyword evidence="15" id="KW-0472">Membrane</keyword>
<evidence type="ECO:0000256" key="10">
    <source>
        <dbReference type="ARBA" id="ARBA00022777"/>
    </source>
</evidence>
<evidence type="ECO:0000256" key="7">
    <source>
        <dbReference type="ARBA" id="ARBA00022723"/>
    </source>
</evidence>
<dbReference type="InterPro" id="IPR011009">
    <property type="entry name" value="Kinase-like_dom_sf"/>
</dbReference>
<dbReference type="GO" id="GO:0016787">
    <property type="term" value="F:hydrolase activity"/>
    <property type="evidence" value="ECO:0007669"/>
    <property type="project" value="UniProtKB-KW"/>
</dbReference>
<dbReference type="Pfam" id="PF00069">
    <property type="entry name" value="Pkinase"/>
    <property type="match status" value="2"/>
</dbReference>
<comment type="catalytic activity">
    <reaction evidence="17">
        <text>L-threonyl-[protein] + ATP = O-phospho-L-threonyl-[protein] + ADP + H(+)</text>
        <dbReference type="Rhea" id="RHEA:46608"/>
        <dbReference type="Rhea" id="RHEA-COMP:11060"/>
        <dbReference type="Rhea" id="RHEA-COMP:11605"/>
        <dbReference type="ChEBI" id="CHEBI:15378"/>
        <dbReference type="ChEBI" id="CHEBI:30013"/>
        <dbReference type="ChEBI" id="CHEBI:30616"/>
        <dbReference type="ChEBI" id="CHEBI:61977"/>
        <dbReference type="ChEBI" id="CHEBI:456216"/>
        <dbReference type="EC" id="2.7.11.1"/>
    </reaction>
    <physiologicalReaction direction="left-to-right" evidence="17">
        <dbReference type="Rhea" id="RHEA:46609"/>
    </physiologicalReaction>
</comment>
<dbReference type="Gene3D" id="1.20.1440.180">
    <property type="entry name" value="KEN domain"/>
    <property type="match status" value="1"/>
</dbReference>
<keyword evidence="4" id="KW-0723">Serine/threonine-protein kinase</keyword>
<keyword evidence="10" id="KW-0418">Kinase</keyword>
<dbReference type="GO" id="GO:0004674">
    <property type="term" value="F:protein serine/threonine kinase activity"/>
    <property type="evidence" value="ECO:0007669"/>
    <property type="project" value="UniProtKB-KW"/>
</dbReference>
<evidence type="ECO:0000256" key="5">
    <source>
        <dbReference type="ARBA" id="ARBA00022679"/>
    </source>
</evidence>
<evidence type="ECO:0000256" key="1">
    <source>
        <dbReference type="ARBA" id="ARBA00001946"/>
    </source>
</evidence>
<evidence type="ECO:0000256" key="14">
    <source>
        <dbReference type="ARBA" id="ARBA00022989"/>
    </source>
</evidence>
<evidence type="ECO:0000256" key="11">
    <source>
        <dbReference type="ARBA" id="ARBA00022801"/>
    </source>
</evidence>
<proteinExistence type="predicted"/>
<evidence type="ECO:0000256" key="19">
    <source>
        <dbReference type="SAM" id="MobiDB-lite"/>
    </source>
</evidence>
<dbReference type="InterPro" id="IPR000719">
    <property type="entry name" value="Prot_kinase_dom"/>
</dbReference>
<comment type="caution">
    <text evidence="22">The sequence shown here is derived from an EMBL/GenBank/DDBJ whole genome shotgun (WGS) entry which is preliminary data.</text>
</comment>
<dbReference type="SMART" id="SM00580">
    <property type="entry name" value="PUG"/>
    <property type="match status" value="1"/>
</dbReference>
<keyword evidence="8" id="KW-0732">Signal</keyword>
<dbReference type="GO" id="GO:0070059">
    <property type="term" value="P:intrinsic apoptotic signaling pathway in response to endoplasmic reticulum stress"/>
    <property type="evidence" value="ECO:0007669"/>
    <property type="project" value="TreeGrafter"/>
</dbReference>
<dbReference type="SUPFAM" id="SSF56112">
    <property type="entry name" value="Protein kinase-like (PK-like)"/>
    <property type="match status" value="1"/>
</dbReference>
<comment type="cofactor">
    <cofactor evidence="1">
        <name>Mg(2+)</name>
        <dbReference type="ChEBI" id="CHEBI:18420"/>
    </cofactor>
</comment>
<dbReference type="GO" id="GO:1990604">
    <property type="term" value="C:IRE1-TRAF2-ASK1 complex"/>
    <property type="evidence" value="ECO:0007669"/>
    <property type="project" value="TreeGrafter"/>
</dbReference>
<dbReference type="GO" id="GO:0036498">
    <property type="term" value="P:IRE1-mediated unfolded protein response"/>
    <property type="evidence" value="ECO:0007669"/>
    <property type="project" value="TreeGrafter"/>
</dbReference>
<evidence type="ECO:0000256" key="3">
    <source>
        <dbReference type="ARBA" id="ARBA00012513"/>
    </source>
</evidence>
<dbReference type="GO" id="GO:0006397">
    <property type="term" value="P:mRNA processing"/>
    <property type="evidence" value="ECO:0007669"/>
    <property type="project" value="InterPro"/>
</dbReference>
<keyword evidence="14" id="KW-1133">Transmembrane helix</keyword>
<dbReference type="EC" id="2.7.11.1" evidence="3"/>
<keyword evidence="16" id="KW-0325">Glycoprotein</keyword>
<dbReference type="PANTHER" id="PTHR13954:SF6">
    <property type="entry name" value="NON-SPECIFIC SERINE_THREONINE PROTEIN KINASE"/>
    <property type="match status" value="1"/>
</dbReference>
<comment type="subcellular location">
    <subcellularLocation>
        <location evidence="2">Membrane</location>
        <topology evidence="2">Single-pass type I membrane protein</topology>
    </subcellularLocation>
</comment>
<dbReference type="InterPro" id="IPR011047">
    <property type="entry name" value="Quinoprotein_ADH-like_sf"/>
</dbReference>
<accession>A0AAN7WMK0</accession>
<dbReference type="FunFam" id="3.30.200.20:FF:000077">
    <property type="entry name" value="Putative Serine/threonine-protein kinase/endoribonuclease IRE1"/>
    <property type="match status" value="1"/>
</dbReference>
<evidence type="ECO:0000259" key="20">
    <source>
        <dbReference type="PROSITE" id="PS50011"/>
    </source>
</evidence>
<organism evidence="22 23">
    <name type="scientific">Arxiozyma heterogenica</name>
    <dbReference type="NCBI Taxonomy" id="278026"/>
    <lineage>
        <taxon>Eukaryota</taxon>
        <taxon>Fungi</taxon>
        <taxon>Dikarya</taxon>
        <taxon>Ascomycota</taxon>
        <taxon>Saccharomycotina</taxon>
        <taxon>Saccharomycetes</taxon>
        <taxon>Saccharomycetales</taxon>
        <taxon>Saccharomycetaceae</taxon>
        <taxon>Arxiozyma</taxon>
    </lineage>
</organism>
<evidence type="ECO:0000256" key="18">
    <source>
        <dbReference type="ARBA" id="ARBA00048977"/>
    </source>
</evidence>
<dbReference type="CDD" id="cd10422">
    <property type="entry name" value="RNase_Ire1"/>
    <property type="match status" value="1"/>
</dbReference>
<keyword evidence="12" id="KW-0067">ATP-binding</keyword>
<dbReference type="Gene3D" id="2.130.10.10">
    <property type="entry name" value="YVTN repeat-like/Quinoprotein amine dehydrogenase"/>
    <property type="match status" value="1"/>
</dbReference>
<name>A0AAN7WMK0_9SACH</name>
<dbReference type="GO" id="GO:0046872">
    <property type="term" value="F:metal ion binding"/>
    <property type="evidence" value="ECO:0007669"/>
    <property type="project" value="UniProtKB-KW"/>
</dbReference>
<dbReference type="InterPro" id="IPR045133">
    <property type="entry name" value="IRE1/2-like"/>
</dbReference>
<dbReference type="FunFam" id="1.10.510.10:FF:000572">
    <property type="entry name" value="Serine/threonine-protein kinase/endoribonuclease IRE1"/>
    <property type="match status" value="1"/>
</dbReference>
<dbReference type="InterPro" id="IPR018391">
    <property type="entry name" value="PQQ_b-propeller_rpt"/>
</dbReference>
<dbReference type="SMART" id="SM00220">
    <property type="entry name" value="S_TKc"/>
    <property type="match status" value="1"/>
</dbReference>
<evidence type="ECO:0000256" key="6">
    <source>
        <dbReference type="ARBA" id="ARBA00022692"/>
    </source>
</evidence>
<evidence type="ECO:0000256" key="17">
    <source>
        <dbReference type="ARBA" id="ARBA00048659"/>
    </source>
</evidence>
<evidence type="ECO:0000256" key="4">
    <source>
        <dbReference type="ARBA" id="ARBA00022527"/>
    </source>
</evidence>
<dbReference type="Pfam" id="PF06479">
    <property type="entry name" value="Ribonuc_2-5A"/>
    <property type="match status" value="1"/>
</dbReference>
<dbReference type="PROSITE" id="PS50011">
    <property type="entry name" value="PROTEIN_KINASE_DOM"/>
    <property type="match status" value="1"/>
</dbReference>
<dbReference type="GO" id="GO:0051082">
    <property type="term" value="F:unfolded protein binding"/>
    <property type="evidence" value="ECO:0007669"/>
    <property type="project" value="TreeGrafter"/>
</dbReference>
<evidence type="ECO:0000256" key="15">
    <source>
        <dbReference type="ARBA" id="ARBA00023136"/>
    </source>
</evidence>
<keyword evidence="5" id="KW-0808">Transferase</keyword>
<keyword evidence="11" id="KW-0378">Hydrolase</keyword>
<dbReference type="PANTHER" id="PTHR13954">
    <property type="entry name" value="IRE1-RELATED"/>
    <property type="match status" value="1"/>
</dbReference>
<evidence type="ECO:0000313" key="23">
    <source>
        <dbReference type="Proteomes" id="UP001306508"/>
    </source>
</evidence>
<evidence type="ECO:0000259" key="21">
    <source>
        <dbReference type="PROSITE" id="PS51392"/>
    </source>
</evidence>
<keyword evidence="7" id="KW-0479">Metal-binding</keyword>
<evidence type="ECO:0000256" key="2">
    <source>
        <dbReference type="ARBA" id="ARBA00004479"/>
    </source>
</evidence>
<dbReference type="InterPro" id="IPR008271">
    <property type="entry name" value="Ser/Thr_kinase_AS"/>
</dbReference>
<dbReference type="GO" id="GO:0004521">
    <property type="term" value="F:RNA endonuclease activity"/>
    <property type="evidence" value="ECO:0007669"/>
    <property type="project" value="InterPro"/>
</dbReference>
<keyword evidence="6" id="KW-0812">Transmembrane</keyword>
<evidence type="ECO:0000256" key="12">
    <source>
        <dbReference type="ARBA" id="ARBA00022840"/>
    </source>
</evidence>
<dbReference type="InterPro" id="IPR015943">
    <property type="entry name" value="WD40/YVTN_repeat-like_dom_sf"/>
</dbReference>
<dbReference type="GO" id="GO:0005524">
    <property type="term" value="F:ATP binding"/>
    <property type="evidence" value="ECO:0007669"/>
    <property type="project" value="UniProtKB-KW"/>
</dbReference>
<dbReference type="SMART" id="SM00564">
    <property type="entry name" value="PQQ"/>
    <property type="match status" value="3"/>
</dbReference>
<dbReference type="PROSITE" id="PS51392">
    <property type="entry name" value="KEN"/>
    <property type="match status" value="1"/>
</dbReference>
<comment type="catalytic activity">
    <reaction evidence="18">
        <text>L-seryl-[protein] + ATP = O-phospho-L-seryl-[protein] + ADP + H(+)</text>
        <dbReference type="Rhea" id="RHEA:17989"/>
        <dbReference type="Rhea" id="RHEA-COMP:9863"/>
        <dbReference type="Rhea" id="RHEA-COMP:11604"/>
        <dbReference type="ChEBI" id="CHEBI:15378"/>
        <dbReference type="ChEBI" id="CHEBI:29999"/>
        <dbReference type="ChEBI" id="CHEBI:30616"/>
        <dbReference type="ChEBI" id="CHEBI:83421"/>
        <dbReference type="ChEBI" id="CHEBI:456216"/>
        <dbReference type="EC" id="2.7.11.1"/>
    </reaction>
    <physiologicalReaction direction="left-to-right" evidence="18">
        <dbReference type="Rhea" id="RHEA:17990"/>
    </physiologicalReaction>
</comment>